<comment type="caution">
    <text evidence="9">The sequence shown here is derived from an EMBL/GenBank/DDBJ whole genome shotgun (WGS) entry which is preliminary data.</text>
</comment>
<evidence type="ECO:0000256" key="7">
    <source>
        <dbReference type="ARBA" id="ARBA00049933"/>
    </source>
</evidence>
<name>A0A9D8KE13_9DELT</name>
<dbReference type="InterPro" id="IPR014730">
    <property type="entry name" value="ETF_a/b_N"/>
</dbReference>
<dbReference type="PIRSF" id="PIRSF000090">
    <property type="entry name" value="Beta-ETF"/>
    <property type="match status" value="1"/>
</dbReference>
<evidence type="ECO:0000256" key="1">
    <source>
        <dbReference type="ARBA" id="ARBA00007557"/>
    </source>
</evidence>
<proteinExistence type="inferred from homology"/>
<sequence length="252" mass="26398">MNSAVIMKQVPDTEALIKLAPDGSGYVKEGVKFVMNPYDEFGVEEALKIKEAAGAGEVTIISLGSERAVEAIRTALAMGADKGVLLNAGEGSACALGLAKALAEELKAGDYKIIFCGKQAIDDDMAQVGPMVAELMGIPCVTVVTKVELSGNKAVCTREIEGGKEIVEVALPAVIACQKGLNEPRYASLPGIMKAKKKPLDQKDISLGDAKAVIVKWEAPPERPPGRIIEGDDAATKAAALVKALREEAKVI</sequence>
<dbReference type="PANTHER" id="PTHR21294">
    <property type="entry name" value="ELECTRON TRANSFER FLAVOPROTEIN BETA-SUBUNIT"/>
    <property type="match status" value="1"/>
</dbReference>
<dbReference type="GO" id="GO:0046395">
    <property type="term" value="P:carboxylic acid catabolic process"/>
    <property type="evidence" value="ECO:0007669"/>
    <property type="project" value="UniProtKB-ARBA"/>
</dbReference>
<dbReference type="InterPro" id="IPR012255">
    <property type="entry name" value="ETF_b"/>
</dbReference>
<dbReference type="Proteomes" id="UP000809273">
    <property type="component" value="Unassembled WGS sequence"/>
</dbReference>
<dbReference type="InterPro" id="IPR014729">
    <property type="entry name" value="Rossmann-like_a/b/a_fold"/>
</dbReference>
<comment type="cofactor">
    <cofactor evidence="7">
        <name>AMP</name>
        <dbReference type="ChEBI" id="CHEBI:456215"/>
    </cofactor>
</comment>
<organism evidence="9 10">
    <name type="scientific">Candidatus Zymogenus saltonus</name>
    <dbReference type="NCBI Taxonomy" id="2844893"/>
    <lineage>
        <taxon>Bacteria</taxon>
        <taxon>Deltaproteobacteria</taxon>
        <taxon>Candidatus Zymogenia</taxon>
        <taxon>Candidatus Zymogeniales</taxon>
        <taxon>Candidatus Zymogenaceae</taxon>
        <taxon>Candidatus Zymogenus</taxon>
    </lineage>
</organism>
<dbReference type="CDD" id="cd01714">
    <property type="entry name" value="ETF_beta"/>
    <property type="match status" value="1"/>
</dbReference>
<evidence type="ECO:0000259" key="8">
    <source>
        <dbReference type="SMART" id="SM00893"/>
    </source>
</evidence>
<keyword evidence="3" id="KW-0813">Transport</keyword>
<gene>
    <name evidence="9" type="ORF">JW984_07120</name>
</gene>
<evidence type="ECO:0000313" key="9">
    <source>
        <dbReference type="EMBL" id="MBN1572949.1"/>
    </source>
</evidence>
<feature type="domain" description="Electron transfer flavoprotein alpha/beta-subunit N-terminal" evidence="8">
    <location>
        <begin position="23"/>
        <end position="212"/>
    </location>
</feature>
<evidence type="ECO:0000256" key="4">
    <source>
        <dbReference type="ARBA" id="ARBA00022982"/>
    </source>
</evidence>
<reference evidence="9" key="2">
    <citation type="submission" date="2021-01" db="EMBL/GenBank/DDBJ databases">
        <authorList>
            <person name="Hahn C.R."/>
            <person name="Youssef N.H."/>
            <person name="Elshahed M."/>
        </authorList>
    </citation>
    <scope>NUCLEOTIDE SEQUENCE</scope>
    <source>
        <strain evidence="9">Zod_Metabat.24</strain>
    </source>
</reference>
<dbReference type="Gene3D" id="3.40.50.620">
    <property type="entry name" value="HUPs"/>
    <property type="match status" value="1"/>
</dbReference>
<evidence type="ECO:0000256" key="5">
    <source>
        <dbReference type="ARBA" id="ARBA00025649"/>
    </source>
</evidence>
<evidence type="ECO:0000256" key="2">
    <source>
        <dbReference type="ARBA" id="ARBA00011355"/>
    </source>
</evidence>
<comment type="function">
    <text evidence="5">The electron transfer flavoprotein serves as a specific electron acceptor for other dehydrogenases. It transfers the electrons to the main respiratory chain via ETF-ubiquinone oxidoreductase (ETF dehydrogenase).</text>
</comment>
<evidence type="ECO:0000313" key="10">
    <source>
        <dbReference type="Proteomes" id="UP000809273"/>
    </source>
</evidence>
<dbReference type="GO" id="GO:0009055">
    <property type="term" value="F:electron transfer activity"/>
    <property type="evidence" value="ECO:0007669"/>
    <property type="project" value="InterPro"/>
</dbReference>
<reference evidence="9" key="1">
    <citation type="journal article" date="2021" name="Environ. Microbiol.">
        <title>Genomic characterization of three novel Desulfobacterota classes expand the metabolic and phylogenetic diversity of the phylum.</title>
        <authorList>
            <person name="Murphy C.L."/>
            <person name="Biggerstaff J."/>
            <person name="Eichhorn A."/>
            <person name="Ewing E."/>
            <person name="Shahan R."/>
            <person name="Soriano D."/>
            <person name="Stewart S."/>
            <person name="VanMol K."/>
            <person name="Walker R."/>
            <person name="Walters P."/>
            <person name="Elshahed M.S."/>
            <person name="Youssef N.H."/>
        </authorList>
    </citation>
    <scope>NUCLEOTIDE SEQUENCE</scope>
    <source>
        <strain evidence="9">Zod_Metabat.24</strain>
    </source>
</reference>
<dbReference type="Pfam" id="PF01012">
    <property type="entry name" value="ETF"/>
    <property type="match status" value="1"/>
</dbReference>
<evidence type="ECO:0000256" key="6">
    <source>
        <dbReference type="ARBA" id="ARBA00042002"/>
    </source>
</evidence>
<dbReference type="SUPFAM" id="SSF52402">
    <property type="entry name" value="Adenine nucleotide alpha hydrolases-like"/>
    <property type="match status" value="1"/>
</dbReference>
<comment type="similarity">
    <text evidence="1">Belongs to the ETF beta-subunit/FixA family.</text>
</comment>
<keyword evidence="4" id="KW-0249">Electron transport</keyword>
<dbReference type="EMBL" id="JAFGIX010000032">
    <property type="protein sequence ID" value="MBN1572949.1"/>
    <property type="molecule type" value="Genomic_DNA"/>
</dbReference>
<protein>
    <recommendedName>
        <fullName evidence="6">Electron transfer flavoprotein small subunit</fullName>
    </recommendedName>
</protein>
<dbReference type="InterPro" id="IPR033948">
    <property type="entry name" value="ETF_beta_N"/>
</dbReference>
<dbReference type="SMART" id="SM00893">
    <property type="entry name" value="ETF"/>
    <property type="match status" value="1"/>
</dbReference>
<dbReference type="FunFam" id="3.40.50.620:FF:000011">
    <property type="entry name" value="Electron transfer flavoprotein subunit beta"/>
    <property type="match status" value="1"/>
</dbReference>
<evidence type="ECO:0000256" key="3">
    <source>
        <dbReference type="ARBA" id="ARBA00022448"/>
    </source>
</evidence>
<accession>A0A9D8KE13</accession>
<comment type="subunit">
    <text evidence="2">Heterodimer of an alpha and a beta subunit.</text>
</comment>
<dbReference type="AlphaFoldDB" id="A0A9D8KE13"/>